<dbReference type="EMBL" id="JADKFW010000004">
    <property type="protein sequence ID" value="MBK9717192.1"/>
    <property type="molecule type" value="Genomic_DNA"/>
</dbReference>
<dbReference type="PANTHER" id="PTHR35531">
    <property type="entry name" value="INNER MEMBRANE PROTEIN YBCI-RELATED"/>
    <property type="match status" value="1"/>
</dbReference>
<evidence type="ECO:0000313" key="2">
    <source>
        <dbReference type="EMBL" id="MBK9717192.1"/>
    </source>
</evidence>
<reference evidence="2 3" key="1">
    <citation type="submission" date="2020-10" db="EMBL/GenBank/DDBJ databases">
        <title>Connecting structure to function with the recovery of over 1000 high-quality activated sludge metagenome-assembled genomes encoding full-length rRNA genes using long-read sequencing.</title>
        <authorList>
            <person name="Singleton C.M."/>
            <person name="Petriglieri F."/>
            <person name="Kristensen J.M."/>
            <person name="Kirkegaard R.H."/>
            <person name="Michaelsen T.Y."/>
            <person name="Andersen M.H."/>
            <person name="Karst S.M."/>
            <person name="Dueholm M.S."/>
            <person name="Nielsen P.H."/>
            <person name="Albertsen M."/>
        </authorList>
    </citation>
    <scope>NUCLEOTIDE SEQUENCE [LARGE SCALE GENOMIC DNA]</scope>
    <source>
        <strain evidence="2">Ribe_18-Q3-R11-54_BAT3C.373</strain>
    </source>
</reference>
<evidence type="ECO:0000313" key="3">
    <source>
        <dbReference type="Proteomes" id="UP000808349"/>
    </source>
</evidence>
<keyword evidence="2" id="KW-0378">Hydrolase</keyword>
<feature type="transmembrane region" description="Helical" evidence="1">
    <location>
        <begin position="60"/>
        <end position="79"/>
    </location>
</feature>
<feature type="transmembrane region" description="Helical" evidence="1">
    <location>
        <begin position="86"/>
        <end position="106"/>
    </location>
</feature>
<organism evidence="2 3">
    <name type="scientific">Candidatus Defluviibacterium haderslevense</name>
    <dbReference type="NCBI Taxonomy" id="2981993"/>
    <lineage>
        <taxon>Bacteria</taxon>
        <taxon>Pseudomonadati</taxon>
        <taxon>Bacteroidota</taxon>
        <taxon>Saprospiria</taxon>
        <taxon>Saprospirales</taxon>
        <taxon>Saprospiraceae</taxon>
        <taxon>Candidatus Defluviibacterium</taxon>
    </lineage>
</organism>
<keyword evidence="1" id="KW-0472">Membrane</keyword>
<dbReference type="PANTHER" id="PTHR35531:SF1">
    <property type="entry name" value="INNER MEMBRANE PROTEIN YBCI-RELATED"/>
    <property type="match status" value="1"/>
</dbReference>
<accession>A0A9D7XGU4</accession>
<proteinExistence type="predicted"/>
<feature type="transmembrane region" description="Helical" evidence="1">
    <location>
        <begin position="28"/>
        <end position="48"/>
    </location>
</feature>
<dbReference type="Pfam" id="PF04307">
    <property type="entry name" value="YdjM"/>
    <property type="match status" value="1"/>
</dbReference>
<sequence>MPTILGHAIFGLSLTPLRPFRGEILKTMLLAMMCAMIPDIDVIGFSFGIKYGSMWGHRGFTHSILFAILFAWLIAWVFYRDYKNDRAVFILIIYMFFMCTMSHGVFDAMTDGGKGVGFFIPFSNERIFFNYRPILVSPFGFDVLLTEAGWYILKAELIFIGGISIFTGLASWLWRSRSIDHLE</sequence>
<dbReference type="InterPro" id="IPR007404">
    <property type="entry name" value="YdjM-like"/>
</dbReference>
<dbReference type="Proteomes" id="UP000808349">
    <property type="component" value="Unassembled WGS sequence"/>
</dbReference>
<name>A0A9D7XGU4_9BACT</name>
<protein>
    <submittedName>
        <fullName evidence="2">Metal-dependent hydrolase</fullName>
    </submittedName>
</protein>
<gene>
    <name evidence="2" type="ORF">IPO85_06710</name>
</gene>
<feature type="transmembrane region" description="Helical" evidence="1">
    <location>
        <begin position="151"/>
        <end position="174"/>
    </location>
</feature>
<dbReference type="GO" id="GO:0016787">
    <property type="term" value="F:hydrolase activity"/>
    <property type="evidence" value="ECO:0007669"/>
    <property type="project" value="UniProtKB-KW"/>
</dbReference>
<dbReference type="AlphaFoldDB" id="A0A9D7XGU4"/>
<keyword evidence="1" id="KW-1133">Transmembrane helix</keyword>
<keyword evidence="1" id="KW-0812">Transmembrane</keyword>
<evidence type="ECO:0000256" key="1">
    <source>
        <dbReference type="SAM" id="Phobius"/>
    </source>
</evidence>
<comment type="caution">
    <text evidence="2">The sequence shown here is derived from an EMBL/GenBank/DDBJ whole genome shotgun (WGS) entry which is preliminary data.</text>
</comment>